<comment type="caution">
    <text evidence="2">The sequence shown here is derived from an EMBL/GenBank/DDBJ whole genome shotgun (WGS) entry which is preliminary data.</text>
</comment>
<reference evidence="2" key="1">
    <citation type="submission" date="2023-03" db="EMBL/GenBank/DDBJ databases">
        <title>Massive genome expansion in bonnet fungi (Mycena s.s.) driven by repeated elements and novel gene families across ecological guilds.</title>
        <authorList>
            <consortium name="Lawrence Berkeley National Laboratory"/>
            <person name="Harder C.B."/>
            <person name="Miyauchi S."/>
            <person name="Viragh M."/>
            <person name="Kuo A."/>
            <person name="Thoen E."/>
            <person name="Andreopoulos B."/>
            <person name="Lu D."/>
            <person name="Skrede I."/>
            <person name="Drula E."/>
            <person name="Henrissat B."/>
            <person name="Morin E."/>
            <person name="Kohler A."/>
            <person name="Barry K."/>
            <person name="LaButti K."/>
            <person name="Morin E."/>
            <person name="Salamov A."/>
            <person name="Lipzen A."/>
            <person name="Mereny Z."/>
            <person name="Hegedus B."/>
            <person name="Baldrian P."/>
            <person name="Stursova M."/>
            <person name="Weitz H."/>
            <person name="Taylor A."/>
            <person name="Grigoriev I.V."/>
            <person name="Nagy L.G."/>
            <person name="Martin F."/>
            <person name="Kauserud H."/>
        </authorList>
    </citation>
    <scope>NUCLEOTIDE SEQUENCE</scope>
    <source>
        <strain evidence="2">9144</strain>
    </source>
</reference>
<dbReference type="Proteomes" id="UP001219525">
    <property type="component" value="Unassembled WGS sequence"/>
</dbReference>
<feature type="region of interest" description="Disordered" evidence="1">
    <location>
        <begin position="22"/>
        <end position="49"/>
    </location>
</feature>
<evidence type="ECO:0000313" key="3">
    <source>
        <dbReference type="Proteomes" id="UP001219525"/>
    </source>
</evidence>
<evidence type="ECO:0000256" key="1">
    <source>
        <dbReference type="SAM" id="MobiDB-lite"/>
    </source>
</evidence>
<sequence length="135" mass="14194">MATAGVSVELRLGSGIVGGVGSHGEGRERASLDDDMVSLGSCSSPERGPEDEMLRVITNTKATLMEVDPPRLSGEGLAFNSGGAALSLDLYCGRRRGAVRAHLCETGLDPDRLDGGCRRGIIQAPEEPLRFREVG</sequence>
<proteinExistence type="predicted"/>
<evidence type="ECO:0000313" key="2">
    <source>
        <dbReference type="EMBL" id="KAJ7230468.1"/>
    </source>
</evidence>
<organism evidence="2 3">
    <name type="scientific">Mycena pura</name>
    <dbReference type="NCBI Taxonomy" id="153505"/>
    <lineage>
        <taxon>Eukaryota</taxon>
        <taxon>Fungi</taxon>
        <taxon>Dikarya</taxon>
        <taxon>Basidiomycota</taxon>
        <taxon>Agaricomycotina</taxon>
        <taxon>Agaricomycetes</taxon>
        <taxon>Agaricomycetidae</taxon>
        <taxon>Agaricales</taxon>
        <taxon>Marasmiineae</taxon>
        <taxon>Mycenaceae</taxon>
        <taxon>Mycena</taxon>
    </lineage>
</organism>
<protein>
    <submittedName>
        <fullName evidence="2">Uncharacterized protein</fullName>
    </submittedName>
</protein>
<keyword evidence="3" id="KW-1185">Reference proteome</keyword>
<accession>A0AAD6YVP7</accession>
<gene>
    <name evidence="2" type="ORF">GGX14DRAFT_384409</name>
</gene>
<dbReference type="EMBL" id="JARJCW010000001">
    <property type="protein sequence ID" value="KAJ7230468.1"/>
    <property type="molecule type" value="Genomic_DNA"/>
</dbReference>
<name>A0AAD6YVP7_9AGAR</name>
<dbReference type="AlphaFoldDB" id="A0AAD6YVP7"/>